<evidence type="ECO:0000313" key="3">
    <source>
        <dbReference type="Proteomes" id="UP001317629"/>
    </source>
</evidence>
<protein>
    <submittedName>
        <fullName evidence="2">Uncharacterized protein</fullName>
    </submittedName>
</protein>
<keyword evidence="3" id="KW-1185">Reference proteome</keyword>
<evidence type="ECO:0000256" key="1">
    <source>
        <dbReference type="SAM" id="MobiDB-lite"/>
    </source>
</evidence>
<gene>
    <name evidence="2" type="ORF">SS37A_24760</name>
</gene>
<organism evidence="2 3">
    <name type="scientific">Methylocystis iwaonis</name>
    <dbReference type="NCBI Taxonomy" id="2885079"/>
    <lineage>
        <taxon>Bacteria</taxon>
        <taxon>Pseudomonadati</taxon>
        <taxon>Pseudomonadota</taxon>
        <taxon>Alphaproteobacteria</taxon>
        <taxon>Hyphomicrobiales</taxon>
        <taxon>Methylocystaceae</taxon>
        <taxon>Methylocystis</taxon>
    </lineage>
</organism>
<dbReference type="EMBL" id="AP027142">
    <property type="protein sequence ID" value="BDV34947.1"/>
    <property type="molecule type" value="Genomic_DNA"/>
</dbReference>
<accession>A0ABM8EAB7</accession>
<name>A0ABM8EAB7_9HYPH</name>
<proteinExistence type="predicted"/>
<evidence type="ECO:0000313" key="2">
    <source>
        <dbReference type="EMBL" id="BDV34947.1"/>
    </source>
</evidence>
<dbReference type="RefSeq" id="WP_281928233.1">
    <property type="nucleotide sequence ID" value="NZ_AP027142.1"/>
</dbReference>
<reference evidence="2 3" key="1">
    <citation type="journal article" date="2023" name="Int. J. Syst. Evol. Microbiol.">
        <title>Methylocystis iwaonis sp. nov., a type II methane-oxidizing bacterium from surface soil of a rice paddy field in Japan, and emended description of the genus Methylocystis (ex Whittenbury et al. 1970) Bowman et al. 1993.</title>
        <authorList>
            <person name="Kaise H."/>
            <person name="Sawadogo J.B."/>
            <person name="Alam M.S."/>
            <person name="Ueno C."/>
            <person name="Dianou D."/>
            <person name="Shinjo R."/>
            <person name="Asakawa S."/>
        </authorList>
    </citation>
    <scope>NUCLEOTIDE SEQUENCE [LARGE SCALE GENOMIC DNA]</scope>
    <source>
        <strain evidence="2 3">SS37A-Re</strain>
    </source>
</reference>
<dbReference type="Proteomes" id="UP001317629">
    <property type="component" value="Chromosome"/>
</dbReference>
<sequence>MALAKSKIAPAIFWIGFLALGFVSSFAEPGKQHKALASGKQQPAVDALLAETDNRPAPKPSLARQN</sequence>
<feature type="region of interest" description="Disordered" evidence="1">
    <location>
        <begin position="45"/>
        <end position="66"/>
    </location>
</feature>